<feature type="domain" description="RimM N-terminal" evidence="6">
    <location>
        <begin position="12"/>
        <end position="92"/>
    </location>
</feature>
<reference evidence="8" key="1">
    <citation type="submission" date="2020-10" db="EMBL/GenBank/DDBJ databases">
        <authorList>
            <person name="Gilroy R."/>
        </authorList>
    </citation>
    <scope>NUCLEOTIDE SEQUENCE</scope>
    <source>
        <strain evidence="8">B3-2255</strain>
    </source>
</reference>
<dbReference type="Pfam" id="PF24986">
    <property type="entry name" value="PRC_RimM"/>
    <property type="match status" value="1"/>
</dbReference>
<accession>A0A9D9IZP6</accession>
<dbReference type="PANTHER" id="PTHR33692">
    <property type="entry name" value="RIBOSOME MATURATION FACTOR RIMM"/>
    <property type="match status" value="1"/>
</dbReference>
<keyword evidence="1 5" id="KW-0963">Cytoplasm</keyword>
<dbReference type="Gene3D" id="2.30.30.240">
    <property type="entry name" value="PRC-barrel domain"/>
    <property type="match status" value="1"/>
</dbReference>
<comment type="function">
    <text evidence="5">An accessory protein needed during the final step in the assembly of 30S ribosomal subunit, possibly for assembly of the head region. Essential for efficient processing of 16S rRNA. May be needed both before and after RbfA during the maturation of 16S rRNA. It has affinity for free ribosomal 30S subunits but not for 70S ribosomes.</text>
</comment>
<evidence type="ECO:0000259" key="7">
    <source>
        <dbReference type="Pfam" id="PF24986"/>
    </source>
</evidence>
<evidence type="ECO:0000313" key="8">
    <source>
        <dbReference type="EMBL" id="MBO8481104.1"/>
    </source>
</evidence>
<evidence type="ECO:0000256" key="3">
    <source>
        <dbReference type="ARBA" id="ARBA00022552"/>
    </source>
</evidence>
<dbReference type="InterPro" id="IPR009000">
    <property type="entry name" value="Transl_B-barrel_sf"/>
</dbReference>
<dbReference type="HAMAP" id="MF_00014">
    <property type="entry name" value="Ribosome_mat_RimM"/>
    <property type="match status" value="1"/>
</dbReference>
<organism evidence="8 9">
    <name type="scientific">Candidatus Merdivivens faecigallinarum</name>
    <dbReference type="NCBI Taxonomy" id="2840871"/>
    <lineage>
        <taxon>Bacteria</taxon>
        <taxon>Pseudomonadati</taxon>
        <taxon>Bacteroidota</taxon>
        <taxon>Bacteroidia</taxon>
        <taxon>Bacteroidales</taxon>
        <taxon>Muribaculaceae</taxon>
        <taxon>Muribaculaceae incertae sedis</taxon>
        <taxon>Candidatus Merdivivens</taxon>
    </lineage>
</organism>
<dbReference type="GO" id="GO:0043022">
    <property type="term" value="F:ribosome binding"/>
    <property type="evidence" value="ECO:0007669"/>
    <property type="project" value="InterPro"/>
</dbReference>
<dbReference type="Pfam" id="PF01782">
    <property type="entry name" value="RimM"/>
    <property type="match status" value="1"/>
</dbReference>
<dbReference type="EMBL" id="JADILY010000018">
    <property type="protein sequence ID" value="MBO8481104.1"/>
    <property type="molecule type" value="Genomic_DNA"/>
</dbReference>
<evidence type="ECO:0000256" key="4">
    <source>
        <dbReference type="ARBA" id="ARBA00023186"/>
    </source>
</evidence>
<keyword evidence="2 5" id="KW-0690">Ribosome biogenesis</keyword>
<dbReference type="NCBIfam" id="TIGR02273">
    <property type="entry name" value="16S_RimM"/>
    <property type="match status" value="1"/>
</dbReference>
<evidence type="ECO:0000313" key="9">
    <source>
        <dbReference type="Proteomes" id="UP000823772"/>
    </source>
</evidence>
<dbReference type="GO" id="GO:0005840">
    <property type="term" value="C:ribosome"/>
    <property type="evidence" value="ECO:0007669"/>
    <property type="project" value="InterPro"/>
</dbReference>
<dbReference type="AlphaFoldDB" id="A0A9D9IZP6"/>
<gene>
    <name evidence="5 8" type="primary">rimM</name>
    <name evidence="8" type="ORF">IAC87_00990</name>
</gene>
<proteinExistence type="inferred from homology"/>
<dbReference type="SUPFAM" id="SSF50346">
    <property type="entry name" value="PRC-barrel domain"/>
    <property type="match status" value="1"/>
</dbReference>
<dbReference type="PANTHER" id="PTHR33692:SF1">
    <property type="entry name" value="RIBOSOME MATURATION FACTOR RIMM"/>
    <property type="match status" value="1"/>
</dbReference>
<name>A0A9D9IZP6_9BACT</name>
<dbReference type="InterPro" id="IPR011033">
    <property type="entry name" value="PRC_barrel-like_sf"/>
</dbReference>
<protein>
    <recommendedName>
        <fullName evidence="5">Ribosome maturation factor RimM</fullName>
    </recommendedName>
</protein>
<dbReference type="Proteomes" id="UP000823772">
    <property type="component" value="Unassembled WGS sequence"/>
</dbReference>
<dbReference type="InterPro" id="IPR036976">
    <property type="entry name" value="RimM_N_sf"/>
</dbReference>
<evidence type="ECO:0000259" key="6">
    <source>
        <dbReference type="Pfam" id="PF01782"/>
    </source>
</evidence>
<dbReference type="GO" id="GO:0006364">
    <property type="term" value="P:rRNA processing"/>
    <property type="evidence" value="ECO:0007669"/>
    <property type="project" value="UniProtKB-UniRule"/>
</dbReference>
<feature type="domain" description="Ribosome maturation factor RimM PRC barrel" evidence="7">
    <location>
        <begin position="102"/>
        <end position="167"/>
    </location>
</feature>
<keyword evidence="3 5" id="KW-0698">rRNA processing</keyword>
<comment type="domain">
    <text evidence="5">The PRC barrel domain binds ribosomal protein uS19.</text>
</comment>
<comment type="similarity">
    <text evidence="5">Belongs to the RimM family.</text>
</comment>
<dbReference type="GO" id="GO:0005737">
    <property type="term" value="C:cytoplasm"/>
    <property type="evidence" value="ECO:0007669"/>
    <property type="project" value="UniProtKB-SubCell"/>
</dbReference>
<comment type="subunit">
    <text evidence="5">Binds ribosomal protein uS19.</text>
</comment>
<dbReference type="GO" id="GO:0042274">
    <property type="term" value="P:ribosomal small subunit biogenesis"/>
    <property type="evidence" value="ECO:0007669"/>
    <property type="project" value="UniProtKB-UniRule"/>
</dbReference>
<dbReference type="InterPro" id="IPR002676">
    <property type="entry name" value="RimM_N"/>
</dbReference>
<evidence type="ECO:0000256" key="1">
    <source>
        <dbReference type="ARBA" id="ARBA00022490"/>
    </source>
</evidence>
<dbReference type="Gene3D" id="2.40.30.60">
    <property type="entry name" value="RimM"/>
    <property type="match status" value="1"/>
</dbReference>
<dbReference type="InterPro" id="IPR011961">
    <property type="entry name" value="RimM"/>
</dbReference>
<evidence type="ECO:0000256" key="2">
    <source>
        <dbReference type="ARBA" id="ARBA00022517"/>
    </source>
</evidence>
<comment type="caution">
    <text evidence="8">The sequence shown here is derived from an EMBL/GenBank/DDBJ whole genome shotgun (WGS) entry which is preliminary data.</text>
</comment>
<dbReference type="InterPro" id="IPR056792">
    <property type="entry name" value="PRC_RimM"/>
</dbReference>
<reference evidence="8" key="2">
    <citation type="journal article" date="2021" name="PeerJ">
        <title>Extensive microbial diversity within the chicken gut microbiome revealed by metagenomics and culture.</title>
        <authorList>
            <person name="Gilroy R."/>
            <person name="Ravi A."/>
            <person name="Getino M."/>
            <person name="Pursley I."/>
            <person name="Horton D.L."/>
            <person name="Alikhan N.F."/>
            <person name="Baker D."/>
            <person name="Gharbi K."/>
            <person name="Hall N."/>
            <person name="Watson M."/>
            <person name="Adriaenssens E.M."/>
            <person name="Foster-Nyarko E."/>
            <person name="Jarju S."/>
            <person name="Secka A."/>
            <person name="Antonio M."/>
            <person name="Oren A."/>
            <person name="Chaudhuri R.R."/>
            <person name="La Ragione R."/>
            <person name="Hildebrand F."/>
            <person name="Pallen M.J."/>
        </authorList>
    </citation>
    <scope>NUCLEOTIDE SEQUENCE</scope>
    <source>
        <strain evidence="8">B3-2255</strain>
    </source>
</reference>
<dbReference type="SUPFAM" id="SSF50447">
    <property type="entry name" value="Translation proteins"/>
    <property type="match status" value="1"/>
</dbReference>
<evidence type="ECO:0000256" key="5">
    <source>
        <dbReference type="HAMAP-Rule" id="MF_00014"/>
    </source>
</evidence>
<sequence>MKAVAKTGMLRIARIIKSNGIEGEVQAELFIPSDEIEKEEPVYIVFDGLPVPFFIENLSPKGNRKAYLRLTDVENLEDADELEGKEIYIQDEDGQDETGLFSIEGWTVYDTEGNEIGEITGSLDIPENPCIIVEHNGKEIYIPFHEDLIAGYDEETGKISMDIPEGLL</sequence>
<keyword evidence="4 5" id="KW-0143">Chaperone</keyword>
<comment type="subcellular location">
    <subcellularLocation>
        <location evidence="5">Cytoplasm</location>
    </subcellularLocation>
</comment>